<organism evidence="1 3">
    <name type="scientific">Iris pallida</name>
    <name type="common">Sweet iris</name>
    <dbReference type="NCBI Taxonomy" id="29817"/>
    <lineage>
        <taxon>Eukaryota</taxon>
        <taxon>Viridiplantae</taxon>
        <taxon>Streptophyta</taxon>
        <taxon>Embryophyta</taxon>
        <taxon>Tracheophyta</taxon>
        <taxon>Spermatophyta</taxon>
        <taxon>Magnoliopsida</taxon>
        <taxon>Liliopsida</taxon>
        <taxon>Asparagales</taxon>
        <taxon>Iridaceae</taxon>
        <taxon>Iridoideae</taxon>
        <taxon>Irideae</taxon>
        <taxon>Iris</taxon>
    </lineage>
</organism>
<dbReference type="EMBL" id="JANAVB010007669">
    <property type="protein sequence ID" value="KAJ6842366.1"/>
    <property type="molecule type" value="Genomic_DNA"/>
</dbReference>
<evidence type="ECO:0000313" key="2">
    <source>
        <dbReference type="EMBL" id="KAJ6842366.1"/>
    </source>
</evidence>
<evidence type="ECO:0000313" key="3">
    <source>
        <dbReference type="Proteomes" id="UP001140949"/>
    </source>
</evidence>
<dbReference type="Proteomes" id="UP001140949">
    <property type="component" value="Unassembled WGS sequence"/>
</dbReference>
<protein>
    <submittedName>
        <fullName evidence="1">Uncharacterized protein</fullName>
    </submittedName>
</protein>
<dbReference type="EMBL" id="JANAVB010035820">
    <property type="protein sequence ID" value="KAJ6804594.1"/>
    <property type="molecule type" value="Genomic_DNA"/>
</dbReference>
<dbReference type="AlphaFoldDB" id="A0AAX6EKN4"/>
<sequence>MLRIALGVVRGCLHFCNTTVVLECAEI</sequence>
<reference evidence="1" key="1">
    <citation type="journal article" date="2023" name="GigaByte">
        <title>Genome assembly of the bearded iris, Iris pallida Lam.</title>
        <authorList>
            <person name="Bruccoleri R.E."/>
            <person name="Oakeley E.J."/>
            <person name="Faust A.M.E."/>
            <person name="Altorfer M."/>
            <person name="Dessus-Babus S."/>
            <person name="Burckhardt D."/>
            <person name="Oertli M."/>
            <person name="Naumann U."/>
            <person name="Petersen F."/>
            <person name="Wong J."/>
        </authorList>
    </citation>
    <scope>NUCLEOTIDE SEQUENCE</scope>
    <source>
        <strain evidence="1">GSM-AAB239-AS_SAM_17_03QT</strain>
    </source>
</reference>
<proteinExistence type="predicted"/>
<comment type="caution">
    <text evidence="1">The sequence shown here is derived from an EMBL/GenBank/DDBJ whole genome shotgun (WGS) entry which is preliminary data.</text>
</comment>
<gene>
    <name evidence="1" type="ORF">M6B38_184020</name>
    <name evidence="2" type="ORF">M6B38_302070</name>
</gene>
<keyword evidence="3" id="KW-1185">Reference proteome</keyword>
<evidence type="ECO:0000313" key="1">
    <source>
        <dbReference type="EMBL" id="KAJ6804594.1"/>
    </source>
</evidence>
<accession>A0AAX6EKN4</accession>
<reference evidence="1" key="2">
    <citation type="submission" date="2023-04" db="EMBL/GenBank/DDBJ databases">
        <authorList>
            <person name="Bruccoleri R.E."/>
            <person name="Oakeley E.J."/>
            <person name="Faust A.-M."/>
            <person name="Dessus-Babus S."/>
            <person name="Altorfer M."/>
            <person name="Burckhardt D."/>
            <person name="Oertli M."/>
            <person name="Naumann U."/>
            <person name="Petersen F."/>
            <person name="Wong J."/>
        </authorList>
    </citation>
    <scope>NUCLEOTIDE SEQUENCE</scope>
    <source>
        <strain evidence="1">GSM-AAB239-AS_SAM_17_03QT</strain>
        <tissue evidence="1">Leaf</tissue>
    </source>
</reference>
<name>A0AAX6EKN4_IRIPA</name>